<evidence type="ECO:0000313" key="2">
    <source>
        <dbReference type="EMBL" id="SDH36779.1"/>
    </source>
</evidence>
<dbReference type="PANTHER" id="PTHR34821:SF2">
    <property type="entry name" value="INNER MEMBRANE PROTEIN YDCZ"/>
    <property type="match status" value="1"/>
</dbReference>
<keyword evidence="1" id="KW-0812">Transmembrane</keyword>
<keyword evidence="1" id="KW-1133">Transmembrane helix</keyword>
<reference evidence="3" key="1">
    <citation type="submission" date="2016-10" db="EMBL/GenBank/DDBJ databases">
        <authorList>
            <person name="Varghese N."/>
            <person name="Submissions S."/>
        </authorList>
    </citation>
    <scope>NUCLEOTIDE SEQUENCE [LARGE SCALE GENOMIC DNA]</scope>
    <source>
        <strain evidence="3">Gh-67</strain>
    </source>
</reference>
<name>A0A1G8BUN0_9SPHI</name>
<feature type="transmembrane region" description="Helical" evidence="1">
    <location>
        <begin position="102"/>
        <end position="122"/>
    </location>
</feature>
<dbReference type="Pfam" id="PF04657">
    <property type="entry name" value="DMT_YdcZ"/>
    <property type="match status" value="1"/>
</dbReference>
<dbReference type="EMBL" id="FNCG01000009">
    <property type="protein sequence ID" value="SDH36779.1"/>
    <property type="molecule type" value="Genomic_DNA"/>
</dbReference>
<keyword evidence="1" id="KW-0472">Membrane</keyword>
<dbReference type="AlphaFoldDB" id="A0A1G8BUN0"/>
<gene>
    <name evidence="2" type="ORF">SAMN05192573_10960</name>
</gene>
<feature type="transmembrane region" description="Helical" evidence="1">
    <location>
        <begin position="128"/>
        <end position="145"/>
    </location>
</feature>
<evidence type="ECO:0000313" key="3">
    <source>
        <dbReference type="Proteomes" id="UP000199705"/>
    </source>
</evidence>
<dbReference type="PANTHER" id="PTHR34821">
    <property type="entry name" value="INNER MEMBRANE PROTEIN YDCZ"/>
    <property type="match status" value="1"/>
</dbReference>
<accession>A0A1G8BUN0</accession>
<feature type="transmembrane region" description="Helical" evidence="1">
    <location>
        <begin position="71"/>
        <end position="90"/>
    </location>
</feature>
<feature type="transmembrane region" description="Helical" evidence="1">
    <location>
        <begin position="35"/>
        <end position="56"/>
    </location>
</feature>
<sequence>MNNVSYIAATMMVGMCLPVMASSNGALGKTLGSPYLATLCAFLIAAIIVSLVITVTRTPLPGIAQVLSTNWVMWLGGVIIAMNILTFSIVPQKIGAGNTIIFFIAGQIISSVLIEHYGWLHYAAHPVNRARAGGIVLLVTGVILIKKF</sequence>
<keyword evidence="3" id="KW-1185">Reference proteome</keyword>
<dbReference type="Proteomes" id="UP000199705">
    <property type="component" value="Unassembled WGS sequence"/>
</dbReference>
<dbReference type="InterPro" id="IPR006750">
    <property type="entry name" value="YdcZ"/>
</dbReference>
<dbReference type="STRING" id="551996.SAMN05192573_10960"/>
<proteinExistence type="predicted"/>
<evidence type="ECO:0000256" key="1">
    <source>
        <dbReference type="SAM" id="Phobius"/>
    </source>
</evidence>
<dbReference type="GO" id="GO:0005886">
    <property type="term" value="C:plasma membrane"/>
    <property type="evidence" value="ECO:0007669"/>
    <property type="project" value="TreeGrafter"/>
</dbReference>
<organism evidence="2 3">
    <name type="scientific">Mucilaginibacter gossypii</name>
    <dbReference type="NCBI Taxonomy" id="551996"/>
    <lineage>
        <taxon>Bacteria</taxon>
        <taxon>Pseudomonadati</taxon>
        <taxon>Bacteroidota</taxon>
        <taxon>Sphingobacteriia</taxon>
        <taxon>Sphingobacteriales</taxon>
        <taxon>Sphingobacteriaceae</taxon>
        <taxon>Mucilaginibacter</taxon>
    </lineage>
</organism>
<dbReference type="RefSeq" id="WP_091169923.1">
    <property type="nucleotide sequence ID" value="NZ_FNCG01000009.1"/>
</dbReference>
<feature type="transmembrane region" description="Helical" evidence="1">
    <location>
        <begin position="6"/>
        <end position="23"/>
    </location>
</feature>
<protein>
    <submittedName>
        <fullName evidence="2">Transporter family-2 protein</fullName>
    </submittedName>
</protein>